<feature type="compositionally biased region" description="Basic and acidic residues" evidence="3">
    <location>
        <begin position="243"/>
        <end position="253"/>
    </location>
</feature>
<dbReference type="InterPro" id="IPR033645">
    <property type="entry name" value="VirB9/CagX/TrbG_C"/>
</dbReference>
<organism evidence="5 6">
    <name type="scientific">Occallatibacter riparius</name>
    <dbReference type="NCBI Taxonomy" id="1002689"/>
    <lineage>
        <taxon>Bacteria</taxon>
        <taxon>Pseudomonadati</taxon>
        <taxon>Acidobacteriota</taxon>
        <taxon>Terriglobia</taxon>
        <taxon>Terriglobales</taxon>
        <taxon>Acidobacteriaceae</taxon>
        <taxon>Occallatibacter</taxon>
    </lineage>
</organism>
<name>A0A9J7BRC8_9BACT</name>
<gene>
    <name evidence="5" type="primary">trbG</name>
    <name evidence="5" type="ORF">MOP44_04135</name>
</gene>
<keyword evidence="2 4" id="KW-0732">Signal</keyword>
<keyword evidence="6" id="KW-1185">Reference proteome</keyword>
<evidence type="ECO:0000313" key="5">
    <source>
        <dbReference type="EMBL" id="UWZ85137.1"/>
    </source>
</evidence>
<feature type="compositionally biased region" description="Polar residues" evidence="3">
    <location>
        <begin position="18"/>
        <end position="27"/>
    </location>
</feature>
<comment type="similarity">
    <text evidence="1">Belongs to the TrbG/VirB9 family.</text>
</comment>
<evidence type="ECO:0000256" key="4">
    <source>
        <dbReference type="SAM" id="SignalP"/>
    </source>
</evidence>
<feature type="chain" id="PRO_5039909469" evidence="4">
    <location>
        <begin position="20"/>
        <end position="368"/>
    </location>
</feature>
<dbReference type="KEGG" id="orp:MOP44_04135"/>
<dbReference type="Gene3D" id="2.60.40.2500">
    <property type="match status" value="1"/>
</dbReference>
<dbReference type="Pfam" id="PF03524">
    <property type="entry name" value="CagX"/>
    <property type="match status" value="1"/>
</dbReference>
<proteinExistence type="inferred from homology"/>
<protein>
    <submittedName>
        <fullName evidence="5">P-type conjugative transfer protein TrbG</fullName>
    </submittedName>
</protein>
<evidence type="ECO:0000256" key="2">
    <source>
        <dbReference type="ARBA" id="ARBA00022729"/>
    </source>
</evidence>
<evidence type="ECO:0000313" key="6">
    <source>
        <dbReference type="Proteomes" id="UP001059380"/>
    </source>
</evidence>
<feature type="region of interest" description="Disordered" evidence="3">
    <location>
        <begin position="18"/>
        <end position="42"/>
    </location>
</feature>
<dbReference type="AlphaFoldDB" id="A0A9J7BRC8"/>
<dbReference type="NCBIfam" id="TIGR02775">
    <property type="entry name" value="TrbG_Ti"/>
    <property type="match status" value="1"/>
</dbReference>
<evidence type="ECO:0000256" key="1">
    <source>
        <dbReference type="ARBA" id="ARBA00006135"/>
    </source>
</evidence>
<dbReference type="Proteomes" id="UP001059380">
    <property type="component" value="Chromosome"/>
</dbReference>
<dbReference type="InterPro" id="IPR038161">
    <property type="entry name" value="VirB9/CagX/TrbG_C_sf"/>
</dbReference>
<reference evidence="5" key="1">
    <citation type="submission" date="2021-04" db="EMBL/GenBank/DDBJ databases">
        <title>Phylogenetic analysis of Acidobacteriaceae.</title>
        <authorList>
            <person name="Qiu L."/>
            <person name="Zhang Q."/>
        </authorList>
    </citation>
    <scope>NUCLEOTIDE SEQUENCE</scope>
    <source>
        <strain evidence="5">DSM 25168</strain>
    </source>
</reference>
<feature type="signal peptide" evidence="4">
    <location>
        <begin position="1"/>
        <end position="19"/>
    </location>
</feature>
<dbReference type="InterPro" id="IPR010258">
    <property type="entry name" value="Conjugal_tfr_TrbG/VirB9/CagX"/>
</dbReference>
<dbReference type="RefSeq" id="WP_260794651.1">
    <property type="nucleotide sequence ID" value="NZ_CP093313.1"/>
</dbReference>
<feature type="compositionally biased region" description="Low complexity" evidence="3">
    <location>
        <begin position="69"/>
        <end position="83"/>
    </location>
</feature>
<dbReference type="EMBL" id="CP093313">
    <property type="protein sequence ID" value="UWZ85137.1"/>
    <property type="molecule type" value="Genomic_DNA"/>
</dbReference>
<evidence type="ECO:0000256" key="3">
    <source>
        <dbReference type="SAM" id="MobiDB-lite"/>
    </source>
</evidence>
<accession>A0A9J7BRC8</accession>
<dbReference type="CDD" id="cd06911">
    <property type="entry name" value="VirB9_CagX_TrbG"/>
    <property type="match status" value="1"/>
</dbReference>
<sequence length="368" mass="39580">MRFSIAVLLGVACSLPAQTKTPSTDARQSGAPAGTSQQYNDLPNYDFNGALQKLRGQTTPAIPPLRTNPPSVAAGAASKPAGAPPDWRAPHVELNATAASAASVADAWESSFNLPTPGADGRVLYTFGEGMPVVVCAPLRVCALELEPGEHIQSPPQIGDGRRWEVTPVASGSGLTQTALLIIKPIEAGLDTDLVVPTDRRTYVVRLVSDATRYISTVAFRYPANDPAKWSAFQAQQDAAARSAEEQRKEKSLPDTGTGMTPNALDHLYFDYKVDGDPDMKPVRVLDDGQHTYIFYPNDGRFREVPTLMIDVSGKTELVNFRVDGNRYVVDRLFDKGVLLLGVGKKQKKVTITRAQDYASSANPGGRG</sequence>
<feature type="region of interest" description="Disordered" evidence="3">
    <location>
        <begin position="59"/>
        <end position="83"/>
    </location>
</feature>
<dbReference type="InterPro" id="IPR014142">
    <property type="entry name" value="TrbG_Ti"/>
</dbReference>
<feature type="region of interest" description="Disordered" evidence="3">
    <location>
        <begin position="233"/>
        <end position="259"/>
    </location>
</feature>